<dbReference type="GO" id="GO:0000155">
    <property type="term" value="F:phosphorelay sensor kinase activity"/>
    <property type="evidence" value="ECO:0007669"/>
    <property type="project" value="InterPro"/>
</dbReference>
<dbReference type="InterPro" id="IPR003661">
    <property type="entry name" value="HisK_dim/P_dom"/>
</dbReference>
<dbReference type="PROSITE" id="PS50109">
    <property type="entry name" value="HIS_KIN"/>
    <property type="match status" value="1"/>
</dbReference>
<reference evidence="10" key="1">
    <citation type="submission" date="2017-01" db="EMBL/GenBank/DDBJ databases">
        <authorList>
            <person name="Varghese N."/>
            <person name="Submissions S."/>
        </authorList>
    </citation>
    <scope>NUCLEOTIDE SEQUENCE [LARGE SCALE GENOMIC DNA]</scope>
    <source>
        <strain evidence="10">DSM 46698</strain>
    </source>
</reference>
<dbReference type="RefSeq" id="WP_076501491.1">
    <property type="nucleotide sequence ID" value="NZ_FTOP01000009.1"/>
</dbReference>
<evidence type="ECO:0000256" key="2">
    <source>
        <dbReference type="ARBA" id="ARBA00012438"/>
    </source>
</evidence>
<evidence type="ECO:0000256" key="6">
    <source>
        <dbReference type="SAM" id="Coils"/>
    </source>
</evidence>
<keyword evidence="6" id="KW-0175">Coiled coil</keyword>
<dbReference type="PANTHER" id="PTHR43304">
    <property type="entry name" value="PHYTOCHROME-LIKE PROTEIN CPH1"/>
    <property type="match status" value="1"/>
</dbReference>
<dbReference type="OrthoDB" id="890870at2"/>
<evidence type="ECO:0000256" key="3">
    <source>
        <dbReference type="ARBA" id="ARBA00022553"/>
    </source>
</evidence>
<dbReference type="InterPro" id="IPR004358">
    <property type="entry name" value="Sig_transdc_His_kin-like_C"/>
</dbReference>
<evidence type="ECO:0000256" key="5">
    <source>
        <dbReference type="ARBA" id="ARBA00022777"/>
    </source>
</evidence>
<dbReference type="PRINTS" id="PR00344">
    <property type="entry name" value="BCTRLSENSOR"/>
</dbReference>
<protein>
    <recommendedName>
        <fullName evidence="2">histidine kinase</fullName>
        <ecNumber evidence="2">2.7.13.3</ecNumber>
    </recommendedName>
</protein>
<evidence type="ECO:0000259" key="8">
    <source>
        <dbReference type="PROSITE" id="PS50109"/>
    </source>
</evidence>
<dbReference type="CDD" id="cd00082">
    <property type="entry name" value="HisKA"/>
    <property type="match status" value="1"/>
</dbReference>
<dbReference type="Gene3D" id="1.10.287.130">
    <property type="match status" value="1"/>
</dbReference>
<proteinExistence type="predicted"/>
<dbReference type="InterPro" id="IPR052162">
    <property type="entry name" value="Sensor_kinase/Photoreceptor"/>
</dbReference>
<dbReference type="SMART" id="SM00387">
    <property type="entry name" value="HATPase_c"/>
    <property type="match status" value="1"/>
</dbReference>
<keyword evidence="4" id="KW-0808">Transferase</keyword>
<dbReference type="InterPro" id="IPR005467">
    <property type="entry name" value="His_kinase_dom"/>
</dbReference>
<sequence>MKPSFKIALIYLILGTSWILLSDRLLSWLLDSTDIINYEYFQSIKGITYVTLTAILLYVLVEKFYKELSSKINELKEVNEELNIQSRKLENTNKELEQIVFVASHDLQEPLRMISSFMTQLERKYLSEVNEKGKKYIQFAIDGAERMKRIILDLLDFSEATKIEETTIELDLNQMMEKLVASHQKTIFEKNAIVTWSPMPIIQGKRIQLIQIFQNLLRNALAYQREHVKPEIRINFEDIGQFYQFSVQDNGIGIKPRYHDRIFNIFQRLHTHDEVAGTGMGLAICKKIVTNLGGKIWVESEEGLGSNFYFTIPKNFT</sequence>
<evidence type="ECO:0000256" key="1">
    <source>
        <dbReference type="ARBA" id="ARBA00000085"/>
    </source>
</evidence>
<name>A0A1N7NAQ6_9BACT</name>
<accession>A0A1N7NAQ6</accession>
<dbReference type="SUPFAM" id="SSF47384">
    <property type="entry name" value="Homodimeric domain of signal transducing histidine kinase"/>
    <property type="match status" value="1"/>
</dbReference>
<keyword evidence="7" id="KW-1133">Transmembrane helix</keyword>
<dbReference type="AlphaFoldDB" id="A0A1N7NAQ6"/>
<dbReference type="Pfam" id="PF00512">
    <property type="entry name" value="HisKA"/>
    <property type="match status" value="1"/>
</dbReference>
<evidence type="ECO:0000313" key="9">
    <source>
        <dbReference type="EMBL" id="SIS95291.1"/>
    </source>
</evidence>
<evidence type="ECO:0000256" key="4">
    <source>
        <dbReference type="ARBA" id="ARBA00022679"/>
    </source>
</evidence>
<evidence type="ECO:0000313" key="10">
    <source>
        <dbReference type="Proteomes" id="UP000186026"/>
    </source>
</evidence>
<dbReference type="Gene3D" id="3.30.565.10">
    <property type="entry name" value="Histidine kinase-like ATPase, C-terminal domain"/>
    <property type="match status" value="1"/>
</dbReference>
<feature type="transmembrane region" description="Helical" evidence="7">
    <location>
        <begin position="7"/>
        <end position="30"/>
    </location>
</feature>
<keyword evidence="5" id="KW-0418">Kinase</keyword>
<dbReference type="FunFam" id="3.30.565.10:FF:000006">
    <property type="entry name" value="Sensor histidine kinase WalK"/>
    <property type="match status" value="1"/>
</dbReference>
<keyword evidence="3" id="KW-0597">Phosphoprotein</keyword>
<feature type="coiled-coil region" evidence="6">
    <location>
        <begin position="61"/>
        <end position="99"/>
    </location>
</feature>
<keyword evidence="7" id="KW-0812">Transmembrane</keyword>
<dbReference type="SUPFAM" id="SSF55874">
    <property type="entry name" value="ATPase domain of HSP90 chaperone/DNA topoisomerase II/histidine kinase"/>
    <property type="match status" value="1"/>
</dbReference>
<dbReference type="InterPro" id="IPR036097">
    <property type="entry name" value="HisK_dim/P_sf"/>
</dbReference>
<keyword evidence="7" id="KW-0472">Membrane</keyword>
<dbReference type="InterPro" id="IPR036890">
    <property type="entry name" value="HATPase_C_sf"/>
</dbReference>
<comment type="catalytic activity">
    <reaction evidence="1">
        <text>ATP + protein L-histidine = ADP + protein N-phospho-L-histidine.</text>
        <dbReference type="EC" id="2.7.13.3"/>
    </reaction>
</comment>
<evidence type="ECO:0000256" key="7">
    <source>
        <dbReference type="SAM" id="Phobius"/>
    </source>
</evidence>
<feature type="domain" description="Histidine kinase" evidence="8">
    <location>
        <begin position="102"/>
        <end position="316"/>
    </location>
</feature>
<dbReference type="EMBL" id="FTOP01000009">
    <property type="protein sequence ID" value="SIS95291.1"/>
    <property type="molecule type" value="Genomic_DNA"/>
</dbReference>
<dbReference type="EC" id="2.7.13.3" evidence="2"/>
<gene>
    <name evidence="9" type="ORF">SAMN05421761_10919</name>
</gene>
<dbReference type="SMART" id="SM00388">
    <property type="entry name" value="HisKA"/>
    <property type="match status" value="1"/>
</dbReference>
<dbReference type="InterPro" id="IPR003594">
    <property type="entry name" value="HATPase_dom"/>
</dbReference>
<feature type="transmembrane region" description="Helical" evidence="7">
    <location>
        <begin position="42"/>
        <end position="61"/>
    </location>
</feature>
<organism evidence="9 10">
    <name type="scientific">Belliella pelovolcani</name>
    <dbReference type="NCBI Taxonomy" id="529505"/>
    <lineage>
        <taxon>Bacteria</taxon>
        <taxon>Pseudomonadati</taxon>
        <taxon>Bacteroidota</taxon>
        <taxon>Cytophagia</taxon>
        <taxon>Cytophagales</taxon>
        <taxon>Cyclobacteriaceae</taxon>
        <taxon>Belliella</taxon>
    </lineage>
</organism>
<keyword evidence="10" id="KW-1185">Reference proteome</keyword>
<dbReference type="Pfam" id="PF02518">
    <property type="entry name" value="HATPase_c"/>
    <property type="match status" value="1"/>
</dbReference>
<dbReference type="Proteomes" id="UP000186026">
    <property type="component" value="Unassembled WGS sequence"/>
</dbReference>
<dbReference type="PANTHER" id="PTHR43304:SF1">
    <property type="entry name" value="PAC DOMAIN-CONTAINING PROTEIN"/>
    <property type="match status" value="1"/>
</dbReference>
<dbReference type="STRING" id="529505.SAMN05421761_10919"/>